<dbReference type="PANTHER" id="PTHR40547:SF1">
    <property type="entry name" value="SLL0298 PROTEIN"/>
    <property type="match status" value="1"/>
</dbReference>
<dbReference type="Proteomes" id="UP001320831">
    <property type="component" value="Unassembled WGS sequence"/>
</dbReference>
<dbReference type="PANTHER" id="PTHR40547">
    <property type="entry name" value="SLL0298 PROTEIN"/>
    <property type="match status" value="1"/>
</dbReference>
<dbReference type="EMBL" id="JAOCZP010000003">
    <property type="protein sequence ID" value="MCT7375987.1"/>
    <property type="molecule type" value="Genomic_DNA"/>
</dbReference>
<sequence>MLFKRRKSVDLGERVRMLVWPRRSFWRSAQYFVKRALRLRATPHAIAAGIAAGVFASFTPFLGFHFLLAAAIAWIIGGNLVASAIGTAVGNPLTFPFIWGATLELGKLILYGRHPTGIGPRDIGHLLWHMEFSSLWQPFLKPMAVGSLPLGLVVGLAVYILTRWGTVTFREQRRKRLAEKARRRALEQSSAMAG</sequence>
<feature type="domain" description="DUF2062" evidence="2">
    <location>
        <begin position="27"/>
        <end position="174"/>
    </location>
</feature>
<reference evidence="3 4" key="1">
    <citation type="submission" date="2022-09" db="EMBL/GenBank/DDBJ databases">
        <title>Chelativorans salina sp. nov., a novel slightly halophilic bacterium isolated from a saline lake sediment enrichment.</title>
        <authorList>
            <person name="Gao L."/>
            <person name="Fang B.-Z."/>
            <person name="Li W.-J."/>
        </authorList>
    </citation>
    <scope>NUCLEOTIDE SEQUENCE [LARGE SCALE GENOMIC DNA]</scope>
    <source>
        <strain evidence="3 4">EGI FJ00035</strain>
    </source>
</reference>
<organism evidence="3 4">
    <name type="scientific">Chelativorans salis</name>
    <dbReference type="NCBI Taxonomy" id="2978478"/>
    <lineage>
        <taxon>Bacteria</taxon>
        <taxon>Pseudomonadati</taxon>
        <taxon>Pseudomonadota</taxon>
        <taxon>Alphaproteobacteria</taxon>
        <taxon>Hyphomicrobiales</taxon>
        <taxon>Phyllobacteriaceae</taxon>
        <taxon>Chelativorans</taxon>
    </lineage>
</organism>
<accession>A0ABT2LQ92</accession>
<evidence type="ECO:0000259" key="2">
    <source>
        <dbReference type="Pfam" id="PF09835"/>
    </source>
</evidence>
<dbReference type="Pfam" id="PF09835">
    <property type="entry name" value="DUF2062"/>
    <property type="match status" value="1"/>
</dbReference>
<feature type="transmembrane region" description="Helical" evidence="1">
    <location>
        <begin position="45"/>
        <end position="76"/>
    </location>
</feature>
<protein>
    <submittedName>
        <fullName evidence="3">DUF2062 domain-containing protein</fullName>
    </submittedName>
</protein>
<comment type="caution">
    <text evidence="3">The sequence shown here is derived from an EMBL/GenBank/DDBJ whole genome shotgun (WGS) entry which is preliminary data.</text>
</comment>
<evidence type="ECO:0000313" key="3">
    <source>
        <dbReference type="EMBL" id="MCT7375987.1"/>
    </source>
</evidence>
<keyword evidence="1" id="KW-0812">Transmembrane</keyword>
<gene>
    <name evidence="3" type="ORF">N5A92_13190</name>
</gene>
<name>A0ABT2LQ92_9HYPH</name>
<proteinExistence type="predicted"/>
<dbReference type="InterPro" id="IPR018639">
    <property type="entry name" value="DUF2062"/>
</dbReference>
<keyword evidence="1" id="KW-0472">Membrane</keyword>
<keyword evidence="4" id="KW-1185">Reference proteome</keyword>
<evidence type="ECO:0000256" key="1">
    <source>
        <dbReference type="SAM" id="Phobius"/>
    </source>
</evidence>
<feature type="transmembrane region" description="Helical" evidence="1">
    <location>
        <begin position="143"/>
        <end position="166"/>
    </location>
</feature>
<keyword evidence="1" id="KW-1133">Transmembrane helix</keyword>
<evidence type="ECO:0000313" key="4">
    <source>
        <dbReference type="Proteomes" id="UP001320831"/>
    </source>
</evidence>